<dbReference type="InterPro" id="IPR001279">
    <property type="entry name" value="Metallo-B-lactamas"/>
</dbReference>
<dbReference type="PANTHER" id="PTHR23240:SF8">
    <property type="entry name" value="PROTEIN ARTEMIS"/>
    <property type="match status" value="1"/>
</dbReference>
<organism evidence="15 16">
    <name type="scientific">Corynespora cassiicola Philippines</name>
    <dbReference type="NCBI Taxonomy" id="1448308"/>
    <lineage>
        <taxon>Eukaryota</taxon>
        <taxon>Fungi</taxon>
        <taxon>Dikarya</taxon>
        <taxon>Ascomycota</taxon>
        <taxon>Pezizomycotina</taxon>
        <taxon>Dothideomycetes</taxon>
        <taxon>Pleosporomycetidae</taxon>
        <taxon>Pleosporales</taxon>
        <taxon>Corynesporascaceae</taxon>
        <taxon>Corynespora</taxon>
    </lineage>
</organism>
<keyword evidence="6" id="KW-0378">Hydrolase</keyword>
<evidence type="ECO:0000256" key="10">
    <source>
        <dbReference type="ARBA" id="ARBA00023242"/>
    </source>
</evidence>
<dbReference type="SUPFAM" id="SSF56281">
    <property type="entry name" value="Metallo-hydrolase/oxidoreductase"/>
    <property type="match status" value="1"/>
</dbReference>
<evidence type="ECO:0000313" key="16">
    <source>
        <dbReference type="Proteomes" id="UP000240883"/>
    </source>
</evidence>
<keyword evidence="5" id="KW-0227">DNA damage</keyword>
<dbReference type="GO" id="GO:0000723">
    <property type="term" value="P:telomere maintenance"/>
    <property type="evidence" value="ECO:0007669"/>
    <property type="project" value="TreeGrafter"/>
</dbReference>
<sequence>MSTFNGIIAQFPAIRVDYFRRHPAHKAPLACFLSHVHSDHLTGLESLRAPFVYCSPATREILLRLERHHNRINFARGILESRNVSYDKSMHRLAKPLPLDTPTVIELAPGSRIRVTLIDANHCIGAVMFLFEDDAHAVLYTGDIRAETWWVNSLVQNPVLLPYSLGLRHLDCIYLDTTFAGKSDPYRQFPSKAEGIRELLQEVQQYPSDTVFYFHSWTFGYENVWVALSAFLHSQIHLDDYRARLYSSLSLLDKKHLRETGLNVQSDNRLLRNSGLDIREAPALCGFRNGNHTQPGCLTSQEHVRLHSCERGMGCSVVDQDTNAEIIHIIPIVSRANGTEIAEVGAGGGKGDLDQREELDTGDVAQVGKLMELCANSIKDEELLSKVLARLQKSLEPGQGNIDLGLCLQKDSQDSEDDLTLQTLVSVLKFQASRSGEERPNRTIRFPYSRHSSYSELCKFLDAFKPKDVYPCTVDQESWTPELSMQSLFGEYCSGSVFRHDLEMMEAYESRPRWSDNKRHHNQS</sequence>
<dbReference type="InterPro" id="IPR036866">
    <property type="entry name" value="RibonucZ/Hydroxyglut_hydro"/>
</dbReference>
<evidence type="ECO:0000256" key="4">
    <source>
        <dbReference type="ARBA" id="ARBA00022759"/>
    </source>
</evidence>
<dbReference type="GO" id="GO:0006303">
    <property type="term" value="P:double-strand break repair via nonhomologous end joining"/>
    <property type="evidence" value="ECO:0007669"/>
    <property type="project" value="TreeGrafter"/>
</dbReference>
<protein>
    <recommendedName>
        <fullName evidence="11">Protein artemis</fullName>
    </recommendedName>
    <alternativeName>
        <fullName evidence="12">DNA cross-link repair 1C protein</fullName>
    </alternativeName>
</protein>
<dbReference type="AlphaFoldDB" id="A0A2T2NMF6"/>
<evidence type="ECO:0000256" key="6">
    <source>
        <dbReference type="ARBA" id="ARBA00022801"/>
    </source>
</evidence>
<comment type="subcellular location">
    <subcellularLocation>
        <location evidence="1">Nucleus</location>
    </subcellularLocation>
</comment>
<evidence type="ECO:0000256" key="3">
    <source>
        <dbReference type="ARBA" id="ARBA00022722"/>
    </source>
</evidence>
<dbReference type="GO" id="GO:0004519">
    <property type="term" value="F:endonuclease activity"/>
    <property type="evidence" value="ECO:0007669"/>
    <property type="project" value="UniProtKB-KW"/>
</dbReference>
<dbReference type="InterPro" id="IPR011084">
    <property type="entry name" value="DRMBL"/>
</dbReference>
<evidence type="ECO:0000259" key="14">
    <source>
        <dbReference type="Pfam" id="PF12706"/>
    </source>
</evidence>
<keyword evidence="8" id="KW-0233">DNA recombination</keyword>
<keyword evidence="16" id="KW-1185">Reference proteome</keyword>
<evidence type="ECO:0000256" key="9">
    <source>
        <dbReference type="ARBA" id="ARBA00023204"/>
    </source>
</evidence>
<evidence type="ECO:0000256" key="8">
    <source>
        <dbReference type="ARBA" id="ARBA00023172"/>
    </source>
</evidence>
<name>A0A2T2NMF6_CORCC</name>
<evidence type="ECO:0000313" key="15">
    <source>
        <dbReference type="EMBL" id="PSN66605.1"/>
    </source>
</evidence>
<reference evidence="15 16" key="1">
    <citation type="journal article" date="2018" name="Front. Microbiol.">
        <title>Genome-Wide Analysis of Corynespora cassiicola Leaf Fall Disease Putative Effectors.</title>
        <authorList>
            <person name="Lopez D."/>
            <person name="Ribeiro S."/>
            <person name="Label P."/>
            <person name="Fumanal B."/>
            <person name="Venisse J.S."/>
            <person name="Kohler A."/>
            <person name="de Oliveira R.R."/>
            <person name="Labutti K."/>
            <person name="Lipzen A."/>
            <person name="Lail K."/>
            <person name="Bauer D."/>
            <person name="Ohm R.A."/>
            <person name="Barry K.W."/>
            <person name="Spatafora J."/>
            <person name="Grigoriev I.V."/>
            <person name="Martin F.M."/>
            <person name="Pujade-Renaud V."/>
        </authorList>
    </citation>
    <scope>NUCLEOTIDE SEQUENCE [LARGE SCALE GENOMIC DNA]</scope>
    <source>
        <strain evidence="15 16">Philippines</strain>
    </source>
</reference>
<keyword evidence="10" id="KW-0539">Nucleus</keyword>
<dbReference type="GO" id="GO:0003684">
    <property type="term" value="F:damaged DNA binding"/>
    <property type="evidence" value="ECO:0007669"/>
    <property type="project" value="TreeGrafter"/>
</dbReference>
<keyword evidence="4" id="KW-0255">Endonuclease</keyword>
<accession>A0A2T2NMF6</accession>
<dbReference type="Pfam" id="PF07522">
    <property type="entry name" value="DRMBL"/>
    <property type="match status" value="1"/>
</dbReference>
<evidence type="ECO:0000259" key="13">
    <source>
        <dbReference type="Pfam" id="PF07522"/>
    </source>
</evidence>
<comment type="similarity">
    <text evidence="2">Belongs to the DNA repair metallo-beta-lactamase (DRMBL) family.</text>
</comment>
<dbReference type="GO" id="GO:0005634">
    <property type="term" value="C:nucleus"/>
    <property type="evidence" value="ECO:0007669"/>
    <property type="project" value="UniProtKB-SubCell"/>
</dbReference>
<dbReference type="PANTHER" id="PTHR23240">
    <property type="entry name" value="DNA CROSS-LINK REPAIR PROTEIN PSO2/SNM1-RELATED"/>
    <property type="match status" value="1"/>
</dbReference>
<gene>
    <name evidence="15" type="ORF">BS50DRAFT_369631</name>
</gene>
<dbReference type="EMBL" id="KZ678135">
    <property type="protein sequence ID" value="PSN66605.1"/>
    <property type="molecule type" value="Genomic_DNA"/>
</dbReference>
<evidence type="ECO:0000256" key="12">
    <source>
        <dbReference type="ARBA" id="ARBA00042677"/>
    </source>
</evidence>
<dbReference type="Pfam" id="PF12706">
    <property type="entry name" value="Lactamase_B_2"/>
    <property type="match status" value="1"/>
</dbReference>
<evidence type="ECO:0000256" key="2">
    <source>
        <dbReference type="ARBA" id="ARBA00010304"/>
    </source>
</evidence>
<feature type="domain" description="DNA repair metallo-beta-lactamase" evidence="13">
    <location>
        <begin position="438"/>
        <end position="473"/>
    </location>
</feature>
<keyword evidence="3" id="KW-0540">Nuclease</keyword>
<dbReference type="Proteomes" id="UP000240883">
    <property type="component" value="Unassembled WGS sequence"/>
</dbReference>
<dbReference type="GO" id="GO:0036297">
    <property type="term" value="P:interstrand cross-link repair"/>
    <property type="evidence" value="ECO:0007669"/>
    <property type="project" value="TreeGrafter"/>
</dbReference>
<evidence type="ECO:0000256" key="5">
    <source>
        <dbReference type="ARBA" id="ARBA00022763"/>
    </source>
</evidence>
<evidence type="ECO:0000256" key="11">
    <source>
        <dbReference type="ARBA" id="ARBA00039759"/>
    </source>
</evidence>
<keyword evidence="7" id="KW-0269">Exonuclease</keyword>
<evidence type="ECO:0000256" key="1">
    <source>
        <dbReference type="ARBA" id="ARBA00004123"/>
    </source>
</evidence>
<keyword evidence="9" id="KW-0234">DNA repair</keyword>
<evidence type="ECO:0000256" key="7">
    <source>
        <dbReference type="ARBA" id="ARBA00022839"/>
    </source>
</evidence>
<dbReference type="Gene3D" id="3.60.15.10">
    <property type="entry name" value="Ribonuclease Z/Hydroxyacylglutathione hydrolase-like"/>
    <property type="match status" value="1"/>
</dbReference>
<dbReference type="GO" id="GO:0035312">
    <property type="term" value="F:5'-3' DNA exonuclease activity"/>
    <property type="evidence" value="ECO:0007669"/>
    <property type="project" value="TreeGrafter"/>
</dbReference>
<dbReference type="OrthoDB" id="5561659at2759"/>
<dbReference type="STRING" id="1448308.A0A2T2NMF6"/>
<feature type="domain" description="Metallo-beta-lactamase" evidence="14">
    <location>
        <begin position="27"/>
        <end position="156"/>
    </location>
</feature>
<proteinExistence type="inferred from homology"/>
<dbReference type="GO" id="GO:0006310">
    <property type="term" value="P:DNA recombination"/>
    <property type="evidence" value="ECO:0007669"/>
    <property type="project" value="UniProtKB-KW"/>
</dbReference>